<reference evidence="2" key="1">
    <citation type="submission" date="2020-02" db="EMBL/GenBank/DDBJ databases">
        <authorList>
            <person name="Meier V. D."/>
        </authorList>
    </citation>
    <scope>NUCLEOTIDE SEQUENCE</scope>
    <source>
        <strain evidence="2">AVDCRST_MAG43</strain>
    </source>
</reference>
<protein>
    <recommendedName>
        <fullName evidence="1">Lon N-terminal domain-containing protein</fullName>
    </recommendedName>
</protein>
<accession>A0A6J4USA6</accession>
<dbReference type="Pfam" id="PF02190">
    <property type="entry name" value="LON_substr_bdg"/>
    <property type="match status" value="1"/>
</dbReference>
<dbReference type="AlphaFoldDB" id="A0A6J4USA6"/>
<dbReference type="SUPFAM" id="SSF88697">
    <property type="entry name" value="PUA domain-like"/>
    <property type="match status" value="1"/>
</dbReference>
<dbReference type="Gene3D" id="2.30.130.40">
    <property type="entry name" value="LON domain-like"/>
    <property type="match status" value="1"/>
</dbReference>
<name>A0A6J4USA6_9BACT</name>
<proteinExistence type="predicted"/>
<dbReference type="PANTHER" id="PTHR46732">
    <property type="entry name" value="ATP-DEPENDENT PROTEASE LA (LON) DOMAIN PROTEIN"/>
    <property type="match status" value="1"/>
</dbReference>
<sequence>MGRLYEVARSVRHMERCLRLEPCRRPILSSLQRLHRLILTKRASTMPTTLPLFPLNTVLFPGMPLPLRVFEERYLRMLEAHRDADPIFGVVLIKSGRESGSIPEVYLTGTAVSLASDRHRMSKRGNIVVTGGSRFRIHDLDWSREYGLASIEYVNEPAPDPSEIEGVLHETKDLLRRYVRGITRLTGRRFDHVRLPVDPVACSWELAARLPLHSRERQSLLEQPLTADRLKALRYTLRRELALLYGAGAAGLAMNHPGGSFTLN</sequence>
<dbReference type="InterPro" id="IPR046336">
    <property type="entry name" value="Lon_prtase_N_sf"/>
</dbReference>
<gene>
    <name evidence="2" type="ORF">AVDCRST_MAG43-1657</name>
</gene>
<dbReference type="PROSITE" id="PS51787">
    <property type="entry name" value="LON_N"/>
    <property type="match status" value="1"/>
</dbReference>
<dbReference type="EMBL" id="CADCWI010000089">
    <property type="protein sequence ID" value="CAA9558328.1"/>
    <property type="molecule type" value="Genomic_DNA"/>
</dbReference>
<dbReference type="Gene3D" id="1.20.58.1480">
    <property type="match status" value="1"/>
</dbReference>
<organism evidence="2">
    <name type="scientific">uncultured Thermomicrobiales bacterium</name>
    <dbReference type="NCBI Taxonomy" id="1645740"/>
    <lineage>
        <taxon>Bacteria</taxon>
        <taxon>Pseudomonadati</taxon>
        <taxon>Thermomicrobiota</taxon>
        <taxon>Thermomicrobia</taxon>
        <taxon>Thermomicrobiales</taxon>
        <taxon>environmental samples</taxon>
    </lineage>
</organism>
<dbReference type="InterPro" id="IPR015947">
    <property type="entry name" value="PUA-like_sf"/>
</dbReference>
<feature type="domain" description="Lon N-terminal" evidence="1">
    <location>
        <begin position="47"/>
        <end position="241"/>
    </location>
</feature>
<dbReference type="SMART" id="SM00464">
    <property type="entry name" value="LON"/>
    <property type="match status" value="1"/>
</dbReference>
<evidence type="ECO:0000259" key="1">
    <source>
        <dbReference type="PROSITE" id="PS51787"/>
    </source>
</evidence>
<dbReference type="InterPro" id="IPR003111">
    <property type="entry name" value="Lon_prtase_N"/>
</dbReference>
<evidence type="ECO:0000313" key="2">
    <source>
        <dbReference type="EMBL" id="CAA9558328.1"/>
    </source>
</evidence>
<dbReference type="PANTHER" id="PTHR46732:SF8">
    <property type="entry name" value="ATP-DEPENDENT PROTEASE LA (LON) DOMAIN PROTEIN"/>
    <property type="match status" value="1"/>
</dbReference>